<dbReference type="Proteomes" id="UP000000600">
    <property type="component" value="Unassembled WGS sequence"/>
</dbReference>
<dbReference type="OrthoDB" id="10398106at2759"/>
<dbReference type="HOGENOM" id="CLU_1974804_0_0_1"/>
<protein>
    <submittedName>
        <fullName evidence="1">Uncharacterized protein</fullName>
    </submittedName>
</protein>
<dbReference type="KEGG" id="ptm:GSPATT00000034001"/>
<keyword evidence="2" id="KW-1185">Reference proteome</keyword>
<proteinExistence type="predicted"/>
<dbReference type="OMA" id="VFNIFNQ"/>
<name>A0BAN2_PARTE</name>
<evidence type="ECO:0000313" key="1">
    <source>
        <dbReference type="EMBL" id="CAK55599.1"/>
    </source>
</evidence>
<organism evidence="1 2">
    <name type="scientific">Paramecium tetraurelia</name>
    <dbReference type="NCBI Taxonomy" id="5888"/>
    <lineage>
        <taxon>Eukaryota</taxon>
        <taxon>Sar</taxon>
        <taxon>Alveolata</taxon>
        <taxon>Ciliophora</taxon>
        <taxon>Intramacronucleata</taxon>
        <taxon>Oligohymenophorea</taxon>
        <taxon>Peniculida</taxon>
        <taxon>Parameciidae</taxon>
        <taxon>Paramecium</taxon>
    </lineage>
</organism>
<gene>
    <name evidence="1" type="ORF">GSPATT00000034001</name>
</gene>
<dbReference type="InParanoid" id="A0BAN2"/>
<dbReference type="RefSeq" id="XP_001422997.1">
    <property type="nucleotide sequence ID" value="XM_001422960.1"/>
</dbReference>
<reference evidence="1 2" key="1">
    <citation type="journal article" date="2006" name="Nature">
        <title>Global trends of whole-genome duplications revealed by the ciliate Paramecium tetraurelia.</title>
        <authorList>
            <consortium name="Genoscope"/>
            <person name="Aury J.-M."/>
            <person name="Jaillon O."/>
            <person name="Duret L."/>
            <person name="Noel B."/>
            <person name="Jubin C."/>
            <person name="Porcel B.M."/>
            <person name="Segurens B."/>
            <person name="Daubin V."/>
            <person name="Anthouard V."/>
            <person name="Aiach N."/>
            <person name="Arnaiz O."/>
            <person name="Billaut A."/>
            <person name="Beisson J."/>
            <person name="Blanc I."/>
            <person name="Bouhouche K."/>
            <person name="Camara F."/>
            <person name="Duharcourt S."/>
            <person name="Guigo R."/>
            <person name="Gogendeau D."/>
            <person name="Katinka M."/>
            <person name="Keller A.-M."/>
            <person name="Kissmehl R."/>
            <person name="Klotz C."/>
            <person name="Koll F."/>
            <person name="Le Moue A."/>
            <person name="Lepere C."/>
            <person name="Malinsky S."/>
            <person name="Nowacki M."/>
            <person name="Nowak J.K."/>
            <person name="Plattner H."/>
            <person name="Poulain J."/>
            <person name="Ruiz F."/>
            <person name="Serrano V."/>
            <person name="Zagulski M."/>
            <person name="Dessen P."/>
            <person name="Betermier M."/>
            <person name="Weissenbach J."/>
            <person name="Scarpelli C."/>
            <person name="Schachter V."/>
            <person name="Sperling L."/>
            <person name="Meyer E."/>
            <person name="Cohen J."/>
            <person name="Wincker P."/>
        </authorList>
    </citation>
    <scope>NUCLEOTIDE SEQUENCE [LARGE SCALE GENOMIC DNA]</scope>
    <source>
        <strain evidence="1 2">Stock d4-2</strain>
    </source>
</reference>
<sequence length="127" mass="14782">MQGPQLTTKTITYESDIFDVETRYILFALGPCLDLDLQYYVFNIFNQFLKQGISICEVDKPLEGRKEIFFAKLQPDIDPLLVPNIIDQILSPIKEFIINFTKDDKNLDSLYDETMILIKQLNSIKIE</sequence>
<evidence type="ECO:0000313" key="2">
    <source>
        <dbReference type="Proteomes" id="UP000000600"/>
    </source>
</evidence>
<dbReference type="AlphaFoldDB" id="A0BAN2"/>
<dbReference type="GeneID" id="5008774"/>
<dbReference type="EMBL" id="CT867985">
    <property type="protein sequence ID" value="CAK55599.1"/>
    <property type="molecule type" value="Genomic_DNA"/>
</dbReference>
<accession>A0BAN2</accession>